<name>A0AAD4STC8_9MAGN</name>
<reference evidence="3" key="1">
    <citation type="submission" date="2022-04" db="EMBL/GenBank/DDBJ databases">
        <title>A functionally conserved STORR gene fusion in Papaver species that diverged 16.8 million years ago.</title>
        <authorList>
            <person name="Catania T."/>
        </authorList>
    </citation>
    <scope>NUCLEOTIDE SEQUENCE</scope>
    <source>
        <strain evidence="3">S-188037</strain>
    </source>
</reference>
<dbReference type="NCBIfam" id="TIGR01640">
    <property type="entry name" value="F_box_assoc_1"/>
    <property type="match status" value="1"/>
</dbReference>
<keyword evidence="4" id="KW-1185">Reference proteome</keyword>
<evidence type="ECO:0000259" key="1">
    <source>
        <dbReference type="Pfam" id="PF00646"/>
    </source>
</evidence>
<organism evidence="3 4">
    <name type="scientific">Papaver atlanticum</name>
    <dbReference type="NCBI Taxonomy" id="357466"/>
    <lineage>
        <taxon>Eukaryota</taxon>
        <taxon>Viridiplantae</taxon>
        <taxon>Streptophyta</taxon>
        <taxon>Embryophyta</taxon>
        <taxon>Tracheophyta</taxon>
        <taxon>Spermatophyta</taxon>
        <taxon>Magnoliopsida</taxon>
        <taxon>Ranunculales</taxon>
        <taxon>Papaveraceae</taxon>
        <taxon>Papaveroideae</taxon>
        <taxon>Papaver</taxon>
    </lineage>
</organism>
<dbReference type="InterPro" id="IPR036047">
    <property type="entry name" value="F-box-like_dom_sf"/>
</dbReference>
<evidence type="ECO:0000313" key="3">
    <source>
        <dbReference type="EMBL" id="KAI3920826.1"/>
    </source>
</evidence>
<gene>
    <name evidence="3" type="ORF">MKW98_005652</name>
</gene>
<dbReference type="SUPFAM" id="SSF63825">
    <property type="entry name" value="YWTD domain"/>
    <property type="match status" value="1"/>
</dbReference>
<dbReference type="PANTHER" id="PTHR31672:SF13">
    <property type="entry name" value="F-BOX PROTEIN CPR30-LIKE"/>
    <property type="match status" value="1"/>
</dbReference>
<dbReference type="InterPro" id="IPR017451">
    <property type="entry name" value="F-box-assoc_interact_dom"/>
</dbReference>
<protein>
    <recommendedName>
        <fullName evidence="5">F-box domain-containing protein</fullName>
    </recommendedName>
</protein>
<dbReference type="InterPro" id="IPR001810">
    <property type="entry name" value="F-box_dom"/>
</dbReference>
<dbReference type="EMBL" id="JAJJMB010008785">
    <property type="protein sequence ID" value="KAI3920826.1"/>
    <property type="molecule type" value="Genomic_DNA"/>
</dbReference>
<dbReference type="SUPFAM" id="SSF81383">
    <property type="entry name" value="F-box domain"/>
    <property type="match status" value="1"/>
</dbReference>
<dbReference type="InterPro" id="IPR013187">
    <property type="entry name" value="F-box-assoc_dom_typ3"/>
</dbReference>
<sequence length="237" mass="27083">MEDLHISIMSEILYRVPLEFVVSCKLVSKKWNDILSQRKVAGILFLVGSYWERNLQLYYGNLSNILETSDPEQFSYKKLIKMNHPLVNRREFAHPEIFFVGSRNGLIYTLGGDNNGWRNIGVITYESFHAGTFLDGSLYWMERSEGKILAFDLADEEFRVISPSPCGGFGSYSSLHSLNILGGNLCLVHQQKRVRLDIWSFKKLYLGGFAGLRLFEAPHSDAEPDWFNIGVTKFGRA</sequence>
<feature type="domain" description="F-box" evidence="1">
    <location>
        <begin position="2"/>
        <end position="37"/>
    </location>
</feature>
<evidence type="ECO:0008006" key="5">
    <source>
        <dbReference type="Google" id="ProtNLM"/>
    </source>
</evidence>
<dbReference type="InterPro" id="IPR050796">
    <property type="entry name" value="SCF_F-box_component"/>
</dbReference>
<dbReference type="Pfam" id="PF00646">
    <property type="entry name" value="F-box"/>
    <property type="match status" value="1"/>
</dbReference>
<proteinExistence type="predicted"/>
<accession>A0AAD4STC8</accession>
<evidence type="ECO:0000259" key="2">
    <source>
        <dbReference type="Pfam" id="PF08268"/>
    </source>
</evidence>
<dbReference type="Proteomes" id="UP001202328">
    <property type="component" value="Unassembled WGS sequence"/>
</dbReference>
<evidence type="ECO:0000313" key="4">
    <source>
        <dbReference type="Proteomes" id="UP001202328"/>
    </source>
</evidence>
<dbReference type="Pfam" id="PF08268">
    <property type="entry name" value="FBA_3"/>
    <property type="match status" value="1"/>
</dbReference>
<dbReference type="AlphaFoldDB" id="A0AAD4STC8"/>
<feature type="domain" description="F-box associated beta-propeller type 3" evidence="2">
    <location>
        <begin position="106"/>
        <end position="199"/>
    </location>
</feature>
<dbReference type="PANTHER" id="PTHR31672">
    <property type="entry name" value="BNACNNG10540D PROTEIN"/>
    <property type="match status" value="1"/>
</dbReference>
<comment type="caution">
    <text evidence="3">The sequence shown here is derived from an EMBL/GenBank/DDBJ whole genome shotgun (WGS) entry which is preliminary data.</text>
</comment>